<comment type="caution">
    <text evidence="1">The sequence shown here is derived from an EMBL/GenBank/DDBJ whole genome shotgun (WGS) entry which is preliminary data.</text>
</comment>
<dbReference type="EMBL" id="STGU01000028">
    <property type="protein sequence ID" value="THV29942.1"/>
    <property type="molecule type" value="Genomic_DNA"/>
</dbReference>
<protein>
    <submittedName>
        <fullName evidence="1">Uncharacterized protein</fullName>
    </submittedName>
</protein>
<accession>A0A4S8PK28</accession>
<proteinExistence type="predicted"/>
<evidence type="ECO:0000313" key="2">
    <source>
        <dbReference type="Proteomes" id="UP000307378"/>
    </source>
</evidence>
<evidence type="ECO:0000313" key="1">
    <source>
        <dbReference type="EMBL" id="THV29942.1"/>
    </source>
</evidence>
<organism evidence="1 2">
    <name type="scientific">Rhizobium rosettiformans W3</name>
    <dbReference type="NCBI Taxonomy" id="538378"/>
    <lineage>
        <taxon>Bacteria</taxon>
        <taxon>Pseudomonadati</taxon>
        <taxon>Pseudomonadota</taxon>
        <taxon>Alphaproteobacteria</taxon>
        <taxon>Hyphomicrobiales</taxon>
        <taxon>Rhizobiaceae</taxon>
        <taxon>Rhizobium/Agrobacterium group</taxon>
        <taxon>Rhizobium</taxon>
    </lineage>
</organism>
<dbReference type="AlphaFoldDB" id="A0A4S8PK28"/>
<dbReference type="RefSeq" id="WP_136543522.1">
    <property type="nucleotide sequence ID" value="NZ_STGU01000028.1"/>
</dbReference>
<gene>
    <name evidence="1" type="ORF">FAA86_23055</name>
</gene>
<name>A0A4S8PK28_9HYPH</name>
<sequence length="90" mass="10121">MSNVINLALRRRTLNPLPLPADFAVGDMGAFEDSRIVATDVSKMPVSFTGVFIHPDLTRCRIVEECDPSKVTFLCRADERQEWNRANGIK</sequence>
<reference evidence="1 2" key="1">
    <citation type="submission" date="2019-04" db="EMBL/GenBank/DDBJ databases">
        <title>genome sequence of strain W3.</title>
        <authorList>
            <person name="Gao J."/>
            <person name="Sun J."/>
        </authorList>
    </citation>
    <scope>NUCLEOTIDE SEQUENCE [LARGE SCALE GENOMIC DNA]</scope>
    <source>
        <strain evidence="1 2">W3</strain>
    </source>
</reference>
<dbReference type="Proteomes" id="UP000307378">
    <property type="component" value="Unassembled WGS sequence"/>
</dbReference>